<gene>
    <name evidence="3" type="ORF">SAMN05421837_114107</name>
</gene>
<dbReference type="AlphaFoldDB" id="A0A1H5RJ37"/>
<feature type="domain" description="Isochorismatase-like" evidence="2">
    <location>
        <begin position="29"/>
        <end position="201"/>
    </location>
</feature>
<dbReference type="InterPro" id="IPR050272">
    <property type="entry name" value="Isochorismatase-like_hydrls"/>
</dbReference>
<evidence type="ECO:0000256" key="1">
    <source>
        <dbReference type="ARBA" id="ARBA00022801"/>
    </source>
</evidence>
<dbReference type="RefSeq" id="WP_086678490.1">
    <property type="nucleotide sequence ID" value="NZ_FNUJ01000014.1"/>
</dbReference>
<keyword evidence="4" id="KW-1185">Reference proteome</keyword>
<dbReference type="InterPro" id="IPR000868">
    <property type="entry name" value="Isochorismatase-like_dom"/>
</dbReference>
<dbReference type="Gene3D" id="3.40.50.850">
    <property type="entry name" value="Isochorismatase-like"/>
    <property type="match status" value="1"/>
</dbReference>
<dbReference type="OrthoDB" id="5794853at2"/>
<dbReference type="Pfam" id="PF00857">
    <property type="entry name" value="Isochorismatase"/>
    <property type="match status" value="1"/>
</dbReference>
<dbReference type="GO" id="GO:0008908">
    <property type="term" value="F:isochorismatase activity"/>
    <property type="evidence" value="ECO:0007669"/>
    <property type="project" value="InterPro"/>
</dbReference>
<reference evidence="4" key="1">
    <citation type="submission" date="2016-10" db="EMBL/GenBank/DDBJ databases">
        <authorList>
            <person name="Varghese N."/>
            <person name="Submissions S."/>
        </authorList>
    </citation>
    <scope>NUCLEOTIDE SEQUENCE [LARGE SCALE GENOMIC DNA]</scope>
    <source>
        <strain evidence="4">DSM 44654</strain>
    </source>
</reference>
<protein>
    <submittedName>
        <fullName evidence="3">Isochorismate hydrolase</fullName>
    </submittedName>
</protein>
<evidence type="ECO:0000313" key="3">
    <source>
        <dbReference type="EMBL" id="SEF37547.1"/>
    </source>
</evidence>
<sequence>MSGITIEPYDLPTTVPVSTAGWRPHPGRAALLIHDMQRYFVGFYAQDGALRRTLVANIVRARETADRLGIPVYYTAQPGSMTPEDRGLLRDIWGPGMKATPADRQVIDELTPTPADLVLTKWRYSAFHRTDLLDRLRAAGRDQLIVCGIYAHVGCLITAVEAFTHDLETFFVADAVADFGPAEHRLAVDYAARNCAVATTTSALVGELEGAVVA</sequence>
<dbReference type="PANTHER" id="PTHR43540:SF3">
    <property type="entry name" value="ENTEROBACTIN SYNTHASE COMPONENT B"/>
    <property type="match status" value="1"/>
</dbReference>
<name>A0A1H5RJ37_9PSEU</name>
<evidence type="ECO:0000259" key="2">
    <source>
        <dbReference type="Pfam" id="PF00857"/>
    </source>
</evidence>
<dbReference type="InterPro" id="IPR016291">
    <property type="entry name" value="Isochorismatase"/>
</dbReference>
<evidence type="ECO:0000313" key="4">
    <source>
        <dbReference type="Proteomes" id="UP000198878"/>
    </source>
</evidence>
<dbReference type="InterPro" id="IPR036380">
    <property type="entry name" value="Isochorismatase-like_sf"/>
</dbReference>
<keyword evidence="1 3" id="KW-0378">Hydrolase</keyword>
<dbReference type="Proteomes" id="UP000198878">
    <property type="component" value="Unassembled WGS sequence"/>
</dbReference>
<dbReference type="SUPFAM" id="SSF52499">
    <property type="entry name" value="Isochorismatase-like hydrolases"/>
    <property type="match status" value="1"/>
</dbReference>
<dbReference type="PANTHER" id="PTHR43540">
    <property type="entry name" value="PEROXYUREIDOACRYLATE/UREIDOACRYLATE AMIDOHYDROLASE-RELATED"/>
    <property type="match status" value="1"/>
</dbReference>
<dbReference type="EMBL" id="FNUJ01000014">
    <property type="protein sequence ID" value="SEF37547.1"/>
    <property type="molecule type" value="Genomic_DNA"/>
</dbReference>
<accession>A0A1H5RJ37</accession>
<proteinExistence type="predicted"/>
<organism evidence="3 4">
    <name type="scientific">Amycolatopsis pretoriensis</name>
    <dbReference type="NCBI Taxonomy" id="218821"/>
    <lineage>
        <taxon>Bacteria</taxon>
        <taxon>Bacillati</taxon>
        <taxon>Actinomycetota</taxon>
        <taxon>Actinomycetes</taxon>
        <taxon>Pseudonocardiales</taxon>
        <taxon>Pseudonocardiaceae</taxon>
        <taxon>Amycolatopsis</taxon>
    </lineage>
</organism>
<dbReference type="PRINTS" id="PR01398">
    <property type="entry name" value="ISCHRISMTASE"/>
</dbReference>
<dbReference type="STRING" id="218821.SAMN05421837_114107"/>